<keyword evidence="3 6" id="KW-0812">Transmembrane</keyword>
<feature type="transmembrane region" description="Helical" evidence="6">
    <location>
        <begin position="395"/>
        <end position="413"/>
    </location>
</feature>
<gene>
    <name evidence="7" type="ORF">AXF42_Ash017442</name>
</gene>
<evidence type="ECO:0000313" key="7">
    <source>
        <dbReference type="EMBL" id="PKA48543.1"/>
    </source>
</evidence>
<dbReference type="SUPFAM" id="SSF103473">
    <property type="entry name" value="MFS general substrate transporter"/>
    <property type="match status" value="1"/>
</dbReference>
<organism evidence="7 8">
    <name type="scientific">Apostasia shenzhenica</name>
    <dbReference type="NCBI Taxonomy" id="1088818"/>
    <lineage>
        <taxon>Eukaryota</taxon>
        <taxon>Viridiplantae</taxon>
        <taxon>Streptophyta</taxon>
        <taxon>Embryophyta</taxon>
        <taxon>Tracheophyta</taxon>
        <taxon>Spermatophyta</taxon>
        <taxon>Magnoliopsida</taxon>
        <taxon>Liliopsida</taxon>
        <taxon>Asparagales</taxon>
        <taxon>Orchidaceae</taxon>
        <taxon>Apostasioideae</taxon>
        <taxon>Apostasia</taxon>
    </lineage>
</organism>
<feature type="transmembrane region" description="Helical" evidence="6">
    <location>
        <begin position="34"/>
        <end position="54"/>
    </location>
</feature>
<evidence type="ECO:0000313" key="8">
    <source>
        <dbReference type="Proteomes" id="UP000236161"/>
    </source>
</evidence>
<name>A0A2H9ZZ20_9ASPA</name>
<dbReference type="GO" id="GO:0016020">
    <property type="term" value="C:membrane"/>
    <property type="evidence" value="ECO:0007669"/>
    <property type="project" value="UniProtKB-SubCell"/>
</dbReference>
<feature type="transmembrane region" description="Helical" evidence="6">
    <location>
        <begin position="331"/>
        <end position="359"/>
    </location>
</feature>
<protein>
    <submittedName>
        <fullName evidence="7">UNC93-like protein 3</fullName>
    </submittedName>
</protein>
<accession>A0A2H9ZZ20</accession>
<feature type="transmembrane region" description="Helical" evidence="6">
    <location>
        <begin position="227"/>
        <end position="248"/>
    </location>
</feature>
<dbReference type="InterPro" id="IPR036259">
    <property type="entry name" value="MFS_trans_sf"/>
</dbReference>
<feature type="transmembrane region" description="Helical" evidence="6">
    <location>
        <begin position="268"/>
        <end position="292"/>
    </location>
</feature>
<dbReference type="PANTHER" id="PTHR19444:SF13">
    <property type="entry name" value="PROTEIN UNC-93 HOMOLOG A"/>
    <property type="match status" value="1"/>
</dbReference>
<dbReference type="EMBL" id="KZ452313">
    <property type="protein sequence ID" value="PKA48543.1"/>
    <property type="molecule type" value="Genomic_DNA"/>
</dbReference>
<evidence type="ECO:0000256" key="4">
    <source>
        <dbReference type="ARBA" id="ARBA00022989"/>
    </source>
</evidence>
<dbReference type="Pfam" id="PF05978">
    <property type="entry name" value="UNC-93"/>
    <property type="match status" value="1"/>
</dbReference>
<dbReference type="Proteomes" id="UP000236161">
    <property type="component" value="Unassembled WGS sequence"/>
</dbReference>
<evidence type="ECO:0000256" key="5">
    <source>
        <dbReference type="ARBA" id="ARBA00023136"/>
    </source>
</evidence>
<feature type="transmembrane region" description="Helical" evidence="6">
    <location>
        <begin position="92"/>
        <end position="109"/>
    </location>
</feature>
<feature type="transmembrane region" description="Helical" evidence="6">
    <location>
        <begin position="195"/>
        <end position="215"/>
    </location>
</feature>
<dbReference type="AlphaFoldDB" id="A0A2H9ZZ20"/>
<dbReference type="InterPro" id="IPR051951">
    <property type="entry name" value="UNC-93_regulatory"/>
</dbReference>
<reference evidence="7 8" key="1">
    <citation type="journal article" date="2017" name="Nature">
        <title>The Apostasia genome and the evolution of orchids.</title>
        <authorList>
            <person name="Zhang G.Q."/>
            <person name="Liu K.W."/>
            <person name="Li Z."/>
            <person name="Lohaus R."/>
            <person name="Hsiao Y.Y."/>
            <person name="Niu S.C."/>
            <person name="Wang J.Y."/>
            <person name="Lin Y.C."/>
            <person name="Xu Q."/>
            <person name="Chen L.J."/>
            <person name="Yoshida K."/>
            <person name="Fujiwara S."/>
            <person name="Wang Z.W."/>
            <person name="Zhang Y.Q."/>
            <person name="Mitsuda N."/>
            <person name="Wang M."/>
            <person name="Liu G.H."/>
            <person name="Pecoraro L."/>
            <person name="Huang H.X."/>
            <person name="Xiao X.J."/>
            <person name="Lin M."/>
            <person name="Wu X.Y."/>
            <person name="Wu W.L."/>
            <person name="Chen Y.Y."/>
            <person name="Chang S.B."/>
            <person name="Sakamoto S."/>
            <person name="Ohme-Takagi M."/>
            <person name="Yagi M."/>
            <person name="Zeng S.J."/>
            <person name="Shen C.Y."/>
            <person name="Yeh C.M."/>
            <person name="Luo Y.B."/>
            <person name="Tsai W.C."/>
            <person name="Van de Peer Y."/>
            <person name="Liu Z.J."/>
        </authorList>
    </citation>
    <scope>NUCLEOTIDE SEQUENCE [LARGE SCALE GENOMIC DNA]</scope>
    <source>
        <strain evidence="8">cv. Shenzhen</strain>
        <tissue evidence="7">Stem</tissue>
    </source>
</reference>
<comment type="subcellular location">
    <subcellularLocation>
        <location evidence="1">Membrane</location>
        <topology evidence="1">Multi-pass membrane protein</topology>
    </subcellularLocation>
</comment>
<evidence type="ECO:0000256" key="2">
    <source>
        <dbReference type="ARBA" id="ARBA00009172"/>
    </source>
</evidence>
<dbReference type="PANTHER" id="PTHR19444">
    <property type="entry name" value="UNC-93 RELATED"/>
    <property type="match status" value="1"/>
</dbReference>
<keyword evidence="4 6" id="KW-1133">Transmembrane helix</keyword>
<dbReference type="STRING" id="1088818.A0A2H9ZZ20"/>
<dbReference type="InterPro" id="IPR010291">
    <property type="entry name" value="Ion_channel_UNC-93"/>
</dbReference>
<keyword evidence="8" id="KW-1185">Reference proteome</keyword>
<evidence type="ECO:0000256" key="6">
    <source>
        <dbReference type="SAM" id="Phobius"/>
    </source>
</evidence>
<keyword evidence="5 6" id="KW-0472">Membrane</keyword>
<evidence type="ECO:0000256" key="1">
    <source>
        <dbReference type="ARBA" id="ARBA00004141"/>
    </source>
</evidence>
<feature type="transmembrane region" description="Helical" evidence="6">
    <location>
        <begin position="121"/>
        <end position="143"/>
    </location>
</feature>
<sequence length="427" mass="45860">MDSDRRGEEIAPLIVSVEGSIPEFRQSKIHARDVHILSLAFLFIFSAFGGVQNLQSTVNMGLGTTTLGIVYLSFALFSAVASLVVRGLGSKGSLILGTTGYLLYIASNLKPSWYTMVPASLYLGFTSSIIWVGQGTYLTSAARSHAKGWQLHEGIVIGKFNGEFWCSFASTQVIGNLISLLLLKDEKGGSSSGMSLLFTIFLVCVLLGSIMMCFLSKNSIVSSLKFLVVPLLEIRLLLLIPILSYYGLERAFVWAEYTKKIVKPALGLSGVGGAMAVYGATNALCSLLAGWFTSGFSSITVIVSIGSILQIAVLLWILFGYSFSSGVLGILMPLVIGAIWGVGDGVFSTQLNALLGMLFKHDTEAAFAQMKLWQCTATAVVFFLSPVISLEAMTIVMLVALCIALPSFLFLTLHVQKSNGTPYQVIS</sequence>
<dbReference type="Gene3D" id="1.20.1250.20">
    <property type="entry name" value="MFS general substrate transporter like domains"/>
    <property type="match status" value="1"/>
</dbReference>
<comment type="similarity">
    <text evidence="2">Belongs to the unc-93 family.</text>
</comment>
<feature type="transmembrane region" description="Helical" evidence="6">
    <location>
        <begin position="299"/>
        <end position="319"/>
    </location>
</feature>
<evidence type="ECO:0000256" key="3">
    <source>
        <dbReference type="ARBA" id="ARBA00022692"/>
    </source>
</evidence>
<dbReference type="OrthoDB" id="78663at2759"/>
<feature type="transmembrane region" description="Helical" evidence="6">
    <location>
        <begin position="66"/>
        <end position="85"/>
    </location>
</feature>
<proteinExistence type="inferred from homology"/>